<proteinExistence type="predicted"/>
<evidence type="ECO:0000313" key="3">
    <source>
        <dbReference type="EMBL" id="KAL0413786.1"/>
    </source>
</evidence>
<dbReference type="InterPro" id="IPR027417">
    <property type="entry name" value="P-loop_NTPase"/>
</dbReference>
<dbReference type="InterPro" id="IPR050747">
    <property type="entry name" value="Mitochondrial_chaperone_BCS1"/>
</dbReference>
<protein>
    <submittedName>
        <fullName evidence="3">AAA-ATPase</fullName>
    </submittedName>
</protein>
<dbReference type="InterPro" id="IPR058017">
    <property type="entry name" value="At3g28540-like_C"/>
</dbReference>
<dbReference type="Gene3D" id="3.40.50.300">
    <property type="entry name" value="P-loop containing nucleotide triphosphate hydrolases"/>
    <property type="match status" value="1"/>
</dbReference>
<feature type="domain" description="ATPase AAA-type core" evidence="1">
    <location>
        <begin position="48"/>
        <end position="110"/>
    </location>
</feature>
<dbReference type="Pfam" id="PF00004">
    <property type="entry name" value="AAA"/>
    <property type="match status" value="1"/>
</dbReference>
<dbReference type="GO" id="GO:0016887">
    <property type="term" value="F:ATP hydrolysis activity"/>
    <property type="evidence" value="ECO:0007669"/>
    <property type="project" value="InterPro"/>
</dbReference>
<dbReference type="EMBL" id="JACGWJ010000006">
    <property type="protein sequence ID" value="KAL0413786.1"/>
    <property type="molecule type" value="Genomic_DNA"/>
</dbReference>
<evidence type="ECO:0000259" key="1">
    <source>
        <dbReference type="Pfam" id="PF00004"/>
    </source>
</evidence>
<dbReference type="GO" id="GO:0005524">
    <property type="term" value="F:ATP binding"/>
    <property type="evidence" value="ECO:0007669"/>
    <property type="project" value="InterPro"/>
</dbReference>
<evidence type="ECO:0000259" key="2">
    <source>
        <dbReference type="Pfam" id="PF25568"/>
    </source>
</evidence>
<dbReference type="SUPFAM" id="SSF52540">
    <property type="entry name" value="P-loop containing nucleoside triphosphate hydrolases"/>
    <property type="match status" value="1"/>
</dbReference>
<feature type="domain" description="AAA+ ATPase At3g28540-like C-terminal" evidence="2">
    <location>
        <begin position="112"/>
        <end position="167"/>
    </location>
</feature>
<dbReference type="InterPro" id="IPR003959">
    <property type="entry name" value="ATPase_AAA_core"/>
</dbReference>
<reference evidence="3" key="2">
    <citation type="journal article" date="2024" name="Plant">
        <title>Genomic evolution and insights into agronomic trait innovations of Sesamum species.</title>
        <authorList>
            <person name="Miao H."/>
            <person name="Wang L."/>
            <person name="Qu L."/>
            <person name="Liu H."/>
            <person name="Sun Y."/>
            <person name="Le M."/>
            <person name="Wang Q."/>
            <person name="Wei S."/>
            <person name="Zheng Y."/>
            <person name="Lin W."/>
            <person name="Duan Y."/>
            <person name="Cao H."/>
            <person name="Xiong S."/>
            <person name="Wang X."/>
            <person name="Wei L."/>
            <person name="Li C."/>
            <person name="Ma Q."/>
            <person name="Ju M."/>
            <person name="Zhao R."/>
            <person name="Li G."/>
            <person name="Mu C."/>
            <person name="Tian Q."/>
            <person name="Mei H."/>
            <person name="Zhang T."/>
            <person name="Gao T."/>
            <person name="Zhang H."/>
        </authorList>
    </citation>
    <scope>NUCLEOTIDE SEQUENCE</scope>
    <source>
        <strain evidence="3">G02</strain>
    </source>
</reference>
<reference evidence="3" key="1">
    <citation type="submission" date="2020-06" db="EMBL/GenBank/DDBJ databases">
        <authorList>
            <person name="Li T."/>
            <person name="Hu X."/>
            <person name="Zhang T."/>
            <person name="Song X."/>
            <person name="Zhang H."/>
            <person name="Dai N."/>
            <person name="Sheng W."/>
            <person name="Hou X."/>
            <person name="Wei L."/>
        </authorList>
    </citation>
    <scope>NUCLEOTIDE SEQUENCE</scope>
    <source>
        <strain evidence="3">G02</strain>
        <tissue evidence="3">Leaf</tissue>
    </source>
</reference>
<dbReference type="AlphaFoldDB" id="A0AAW2UDZ5"/>
<sequence>MIYFLGQAIVVIEDIDCSLDITGKRRAHNTDEKDHGEKDVKDVIINKATDNEHGNNEESKITLSGLLNFIDGLWSASGGERIIMFTTNYVERLDRPLIRRGRMDKHIEMSYCCFEAFKVLAKNYLKLESHEKFENIKCLLKEIDISPADVAENLMPKSPEMSADECLGT</sequence>
<gene>
    <name evidence="3" type="ORF">Sradi_1580300</name>
</gene>
<dbReference type="Gene3D" id="6.10.280.40">
    <property type="match status" value="1"/>
</dbReference>
<comment type="caution">
    <text evidence="3">The sequence shown here is derived from an EMBL/GenBank/DDBJ whole genome shotgun (WGS) entry which is preliminary data.</text>
</comment>
<accession>A0AAW2UDZ5</accession>
<organism evidence="3">
    <name type="scientific">Sesamum radiatum</name>
    <name type="common">Black benniseed</name>
    <dbReference type="NCBI Taxonomy" id="300843"/>
    <lineage>
        <taxon>Eukaryota</taxon>
        <taxon>Viridiplantae</taxon>
        <taxon>Streptophyta</taxon>
        <taxon>Embryophyta</taxon>
        <taxon>Tracheophyta</taxon>
        <taxon>Spermatophyta</taxon>
        <taxon>Magnoliopsida</taxon>
        <taxon>eudicotyledons</taxon>
        <taxon>Gunneridae</taxon>
        <taxon>Pentapetalae</taxon>
        <taxon>asterids</taxon>
        <taxon>lamiids</taxon>
        <taxon>Lamiales</taxon>
        <taxon>Pedaliaceae</taxon>
        <taxon>Sesamum</taxon>
    </lineage>
</organism>
<name>A0AAW2UDZ5_SESRA</name>
<dbReference type="PANTHER" id="PTHR23070">
    <property type="entry name" value="BCS1 AAA-TYPE ATPASE"/>
    <property type="match status" value="1"/>
</dbReference>
<dbReference type="Pfam" id="PF25568">
    <property type="entry name" value="AAA_lid_At3g28540"/>
    <property type="match status" value="1"/>
</dbReference>